<dbReference type="RefSeq" id="WP_125044787.1">
    <property type="nucleotide sequence ID" value="NZ_BHZC01000001.1"/>
</dbReference>
<dbReference type="OrthoDB" id="4318472at2"/>
<sequence length="72" mass="7537">MTDSMESRHPSAERTVSLAVLCGLGVVLGLSLGHQSFVASVLWGLAGGIIAAPVLMGATRVARYVAKRRSTR</sequence>
<gene>
    <name evidence="2" type="ORF">OEIGOIKO_02344</name>
</gene>
<accession>A0A7U9KSI4</accession>
<keyword evidence="1" id="KW-1133">Transmembrane helix</keyword>
<comment type="caution">
    <text evidence="2">The sequence shown here is derived from an EMBL/GenBank/DDBJ whole genome shotgun (WGS) entry which is preliminary data.</text>
</comment>
<dbReference type="EMBL" id="BHZC01000001">
    <property type="protein sequence ID" value="GCD34605.1"/>
    <property type="molecule type" value="Genomic_DNA"/>
</dbReference>
<feature type="transmembrane region" description="Helical" evidence="1">
    <location>
        <begin position="43"/>
        <end position="62"/>
    </location>
</feature>
<proteinExistence type="predicted"/>
<evidence type="ECO:0000256" key="1">
    <source>
        <dbReference type="SAM" id="Phobius"/>
    </source>
</evidence>
<protein>
    <submittedName>
        <fullName evidence="2">Uncharacterized protein</fullName>
    </submittedName>
</protein>
<organism evidence="2 3">
    <name type="scientific">Streptomyces chrestomyceticus JCM 4735</name>
    <dbReference type="NCBI Taxonomy" id="1306181"/>
    <lineage>
        <taxon>Bacteria</taxon>
        <taxon>Bacillati</taxon>
        <taxon>Actinomycetota</taxon>
        <taxon>Actinomycetes</taxon>
        <taxon>Kitasatosporales</taxon>
        <taxon>Streptomycetaceae</taxon>
        <taxon>Streptomyces</taxon>
    </lineage>
</organism>
<evidence type="ECO:0000313" key="2">
    <source>
        <dbReference type="EMBL" id="GCD34605.1"/>
    </source>
</evidence>
<dbReference type="AlphaFoldDB" id="A0A7U9KSI4"/>
<keyword evidence="1" id="KW-0472">Membrane</keyword>
<dbReference type="Proteomes" id="UP000287830">
    <property type="component" value="Unassembled WGS sequence"/>
</dbReference>
<name>A0A7U9KSI4_9ACTN</name>
<evidence type="ECO:0000313" key="3">
    <source>
        <dbReference type="Proteomes" id="UP000287830"/>
    </source>
</evidence>
<dbReference type="GeneID" id="95621322"/>
<keyword evidence="1" id="KW-0812">Transmembrane</keyword>
<reference evidence="2 3" key="1">
    <citation type="submission" date="2018-11" db="EMBL/GenBank/DDBJ databases">
        <title>Whole genome sequence of Streptomyces chrestomyceticus NBRC 13444(T).</title>
        <authorList>
            <person name="Komaki H."/>
            <person name="Tamura T."/>
        </authorList>
    </citation>
    <scope>NUCLEOTIDE SEQUENCE [LARGE SCALE GENOMIC DNA]</scope>
    <source>
        <strain evidence="2 3">NBRC 13444</strain>
    </source>
</reference>